<comment type="similarity">
    <text evidence="3">Belongs to the RSE1 family.</text>
</comment>
<keyword evidence="6" id="KW-1185">Reference proteome</keyword>
<reference evidence="5" key="1">
    <citation type="submission" date="2023-03" db="EMBL/GenBank/DDBJ databases">
        <authorList>
            <person name="Steffen K."/>
            <person name="Cardenas P."/>
        </authorList>
    </citation>
    <scope>NUCLEOTIDE SEQUENCE</scope>
</reference>
<dbReference type="PANTHER" id="PTHR10644">
    <property type="entry name" value="DNA REPAIR/RNA PROCESSING CPSF FAMILY"/>
    <property type="match status" value="1"/>
</dbReference>
<dbReference type="InterPro" id="IPR004871">
    <property type="entry name" value="RSE1/DDB1/CPSF1_C"/>
</dbReference>
<gene>
    <name evidence="5" type="ORF">GBAR_LOCUS30516</name>
</gene>
<dbReference type="Gene3D" id="1.10.150.910">
    <property type="match status" value="1"/>
</dbReference>
<organism evidence="5 6">
    <name type="scientific">Geodia barretti</name>
    <name type="common">Barrett's horny sponge</name>
    <dbReference type="NCBI Taxonomy" id="519541"/>
    <lineage>
        <taxon>Eukaryota</taxon>
        <taxon>Metazoa</taxon>
        <taxon>Porifera</taxon>
        <taxon>Demospongiae</taxon>
        <taxon>Heteroscleromorpha</taxon>
        <taxon>Tetractinellida</taxon>
        <taxon>Astrophorina</taxon>
        <taxon>Geodiidae</taxon>
        <taxon>Geodia</taxon>
    </lineage>
</organism>
<dbReference type="EMBL" id="CASHTH010004316">
    <property type="protein sequence ID" value="CAI8056006.1"/>
    <property type="molecule type" value="Genomic_DNA"/>
</dbReference>
<name>A0AA35XKF9_GEOBA</name>
<feature type="domain" description="RSE1/DDB1/CPSF1 C-terminal" evidence="4">
    <location>
        <begin position="1"/>
        <end position="56"/>
    </location>
</feature>
<protein>
    <submittedName>
        <fullName evidence="5">Splicing factor 3B subunit 3</fullName>
    </submittedName>
</protein>
<dbReference type="Proteomes" id="UP001174909">
    <property type="component" value="Unassembled WGS sequence"/>
</dbReference>
<dbReference type="Pfam" id="PF03178">
    <property type="entry name" value="CPSF_A"/>
    <property type="match status" value="1"/>
</dbReference>
<evidence type="ECO:0000256" key="1">
    <source>
        <dbReference type="ARBA" id="ARBA00004123"/>
    </source>
</evidence>
<dbReference type="InterPro" id="IPR050358">
    <property type="entry name" value="RSE1/DDB1/CFT1"/>
</dbReference>
<proteinExistence type="inferred from homology"/>
<sequence length="104" mass="11960">MLVPFTSREDIDFFQHLEMHMRAESSNLVGRDHLSFRSSYVPCKSVTDGDLCEQFNSLEPAKKRGIADSLDRTPNEARQPLTPTWKAAAFHCALFLYKCRLPRN</sequence>
<evidence type="ECO:0000256" key="2">
    <source>
        <dbReference type="ARBA" id="ARBA00023242"/>
    </source>
</evidence>
<dbReference type="GO" id="GO:0003676">
    <property type="term" value="F:nucleic acid binding"/>
    <property type="evidence" value="ECO:0007669"/>
    <property type="project" value="InterPro"/>
</dbReference>
<evidence type="ECO:0000313" key="5">
    <source>
        <dbReference type="EMBL" id="CAI8056006.1"/>
    </source>
</evidence>
<dbReference type="AlphaFoldDB" id="A0AA35XKF9"/>
<comment type="subcellular location">
    <subcellularLocation>
        <location evidence="1">Nucleus</location>
    </subcellularLocation>
</comment>
<comment type="caution">
    <text evidence="5">The sequence shown here is derived from an EMBL/GenBank/DDBJ whole genome shotgun (WGS) entry which is preliminary data.</text>
</comment>
<evidence type="ECO:0000313" key="6">
    <source>
        <dbReference type="Proteomes" id="UP001174909"/>
    </source>
</evidence>
<keyword evidence="2" id="KW-0539">Nucleus</keyword>
<accession>A0AA35XKF9</accession>
<evidence type="ECO:0000259" key="4">
    <source>
        <dbReference type="Pfam" id="PF03178"/>
    </source>
</evidence>
<dbReference type="FunFam" id="1.10.150.910:FF:000002">
    <property type="entry name" value="Splicing factor 3B subunit 3"/>
    <property type="match status" value="1"/>
</dbReference>
<evidence type="ECO:0000256" key="3">
    <source>
        <dbReference type="ARBA" id="ARBA00038266"/>
    </source>
</evidence>
<dbReference type="GO" id="GO:0005634">
    <property type="term" value="C:nucleus"/>
    <property type="evidence" value="ECO:0007669"/>
    <property type="project" value="UniProtKB-SubCell"/>
</dbReference>